<proteinExistence type="predicted"/>
<feature type="non-terminal residue" evidence="2">
    <location>
        <position position="1"/>
    </location>
</feature>
<evidence type="ECO:0000256" key="1">
    <source>
        <dbReference type="SAM" id="MobiDB-lite"/>
    </source>
</evidence>
<keyword evidence="2" id="KW-0560">Oxidoreductase</keyword>
<feature type="region of interest" description="Disordered" evidence="1">
    <location>
        <begin position="1"/>
        <end position="35"/>
    </location>
</feature>
<feature type="non-terminal residue" evidence="2">
    <location>
        <position position="119"/>
    </location>
</feature>
<dbReference type="GO" id="GO:0016491">
    <property type="term" value="F:oxidoreductase activity"/>
    <property type="evidence" value="ECO:0007669"/>
    <property type="project" value="UniProtKB-KW"/>
</dbReference>
<protein>
    <submittedName>
        <fullName evidence="2">NADH ubiquinone oxidoreductase chain A</fullName>
        <ecNumber evidence="2">1.6.5.3</ecNumber>
    </submittedName>
</protein>
<evidence type="ECO:0000313" key="2">
    <source>
        <dbReference type="EMBL" id="CAA9339076.1"/>
    </source>
</evidence>
<sequence>EPLSRDRDPAGPGGRLRGTDHCHEPAGRPGSLQPGQVRLLRVRHRTHPPAGRRWPVPGEVLHHRDAVHRLRHRDRLPLPVGGLVRPDGDVRAGRDGAVHRHRVRRLHLRAAPWGPGMGL</sequence>
<keyword evidence="2" id="KW-0830">Ubiquinone</keyword>
<gene>
    <name evidence="2" type="ORF">AVDCRST_MAG61-3369</name>
</gene>
<organism evidence="2">
    <name type="scientific">uncultured Friedmanniella sp</name>
    <dbReference type="NCBI Taxonomy" id="335381"/>
    <lineage>
        <taxon>Bacteria</taxon>
        <taxon>Bacillati</taxon>
        <taxon>Actinomycetota</taxon>
        <taxon>Actinomycetes</taxon>
        <taxon>Propionibacteriales</taxon>
        <taxon>Nocardioidaceae</taxon>
        <taxon>Friedmanniella</taxon>
        <taxon>environmental samples</taxon>
    </lineage>
</organism>
<dbReference type="EC" id="1.6.5.3" evidence="2"/>
<dbReference type="AlphaFoldDB" id="A0A6J4LPV3"/>
<name>A0A6J4LPV3_9ACTN</name>
<dbReference type="EMBL" id="CADCTT010000406">
    <property type="protein sequence ID" value="CAA9339076.1"/>
    <property type="molecule type" value="Genomic_DNA"/>
</dbReference>
<feature type="compositionally biased region" description="Basic and acidic residues" evidence="1">
    <location>
        <begin position="17"/>
        <end position="26"/>
    </location>
</feature>
<reference evidence="2" key="1">
    <citation type="submission" date="2020-02" db="EMBL/GenBank/DDBJ databases">
        <authorList>
            <person name="Meier V. D."/>
        </authorList>
    </citation>
    <scope>NUCLEOTIDE SEQUENCE</scope>
    <source>
        <strain evidence="2">AVDCRST_MAG61</strain>
    </source>
</reference>
<accession>A0A6J4LPV3</accession>